<sequence>MMNYGLNNYHIDEIHAILSLFPEIKTAVLFGSRAMGNYKEASDIDIALIGKEINFKVLINLKDQFENSNIPYFVDLVDYQTIASEALLEHIDEVGIIIYNSPSAD</sequence>
<evidence type="ECO:0000259" key="1">
    <source>
        <dbReference type="Pfam" id="PF18765"/>
    </source>
</evidence>
<dbReference type="Proteomes" id="UP000636949">
    <property type="component" value="Unassembled WGS sequence"/>
</dbReference>
<dbReference type="SUPFAM" id="SSF81301">
    <property type="entry name" value="Nucleotidyltransferase"/>
    <property type="match status" value="1"/>
</dbReference>
<dbReference type="InterPro" id="IPR043519">
    <property type="entry name" value="NT_sf"/>
</dbReference>
<dbReference type="PANTHER" id="PTHR43449:SF1">
    <property type="entry name" value="POLYMERASE BETA NUCLEOTIDYLTRANSFERASE DOMAIN-CONTAINING PROTEIN"/>
    <property type="match status" value="1"/>
</dbReference>
<dbReference type="Pfam" id="PF18765">
    <property type="entry name" value="Polbeta"/>
    <property type="match status" value="1"/>
</dbReference>
<evidence type="ECO:0000313" key="2">
    <source>
        <dbReference type="EMBL" id="GGF87856.1"/>
    </source>
</evidence>
<dbReference type="CDD" id="cd05403">
    <property type="entry name" value="NT_KNTase_like"/>
    <property type="match status" value="1"/>
</dbReference>
<keyword evidence="3" id="KW-1185">Reference proteome</keyword>
<organism evidence="2 3">
    <name type="scientific">Cysteiniphilum litorale</name>
    <dbReference type="NCBI Taxonomy" id="2056700"/>
    <lineage>
        <taxon>Bacteria</taxon>
        <taxon>Pseudomonadati</taxon>
        <taxon>Pseudomonadota</taxon>
        <taxon>Gammaproteobacteria</taxon>
        <taxon>Thiotrichales</taxon>
        <taxon>Fastidiosibacteraceae</taxon>
        <taxon>Cysteiniphilum</taxon>
    </lineage>
</organism>
<gene>
    <name evidence="2" type="ORF">GCM10010995_01320</name>
</gene>
<dbReference type="InterPro" id="IPR041633">
    <property type="entry name" value="Polbeta"/>
</dbReference>
<name>A0A8J3E7H1_9GAMM</name>
<reference evidence="2" key="2">
    <citation type="submission" date="2020-09" db="EMBL/GenBank/DDBJ databases">
        <authorList>
            <person name="Sun Q."/>
            <person name="Zhou Y."/>
        </authorList>
    </citation>
    <scope>NUCLEOTIDE SEQUENCE</scope>
    <source>
        <strain evidence="2">CGMCC 1.15758</strain>
    </source>
</reference>
<comment type="caution">
    <text evidence="2">The sequence shown here is derived from an EMBL/GenBank/DDBJ whole genome shotgun (WGS) entry which is preliminary data.</text>
</comment>
<accession>A0A8J3E7H1</accession>
<reference evidence="2" key="1">
    <citation type="journal article" date="2014" name="Int. J. Syst. Evol. Microbiol.">
        <title>Complete genome sequence of Corynebacterium casei LMG S-19264T (=DSM 44701T), isolated from a smear-ripened cheese.</title>
        <authorList>
            <consortium name="US DOE Joint Genome Institute (JGI-PGF)"/>
            <person name="Walter F."/>
            <person name="Albersmeier A."/>
            <person name="Kalinowski J."/>
            <person name="Ruckert C."/>
        </authorList>
    </citation>
    <scope>NUCLEOTIDE SEQUENCE</scope>
    <source>
        <strain evidence="2">CGMCC 1.15758</strain>
    </source>
</reference>
<feature type="domain" description="Polymerase beta nucleotidyltransferase" evidence="1">
    <location>
        <begin position="13"/>
        <end position="101"/>
    </location>
</feature>
<dbReference type="Gene3D" id="3.30.460.10">
    <property type="entry name" value="Beta Polymerase, domain 2"/>
    <property type="match status" value="1"/>
</dbReference>
<proteinExistence type="predicted"/>
<dbReference type="EMBL" id="BMJS01000001">
    <property type="protein sequence ID" value="GGF87856.1"/>
    <property type="molecule type" value="Genomic_DNA"/>
</dbReference>
<evidence type="ECO:0000313" key="3">
    <source>
        <dbReference type="Proteomes" id="UP000636949"/>
    </source>
</evidence>
<dbReference type="RefSeq" id="WP_117001259.1">
    <property type="nucleotide sequence ID" value="NZ_BMJS01000001.1"/>
</dbReference>
<dbReference type="PANTHER" id="PTHR43449">
    <property type="entry name" value="NUCLEOTIDYLTRANSFERASE"/>
    <property type="match status" value="1"/>
</dbReference>
<dbReference type="AlphaFoldDB" id="A0A8J3E7H1"/>
<protein>
    <recommendedName>
        <fullName evidence="1">Polymerase beta nucleotidyltransferase domain-containing protein</fullName>
    </recommendedName>
</protein>